<accession>A0A1M5Y4N7</accession>
<keyword evidence="3" id="KW-1185">Reference proteome</keyword>
<evidence type="ECO:0000313" key="2">
    <source>
        <dbReference type="EMBL" id="SHI07040.1"/>
    </source>
</evidence>
<proteinExistence type="predicted"/>
<dbReference type="EMBL" id="FQXZ01000014">
    <property type="protein sequence ID" value="SHI07040.1"/>
    <property type="molecule type" value="Genomic_DNA"/>
</dbReference>
<evidence type="ECO:0000256" key="1">
    <source>
        <dbReference type="SAM" id="MobiDB-lite"/>
    </source>
</evidence>
<feature type="region of interest" description="Disordered" evidence="1">
    <location>
        <begin position="1"/>
        <end position="45"/>
    </location>
</feature>
<gene>
    <name evidence="2" type="ORF">VA7868_01494</name>
</gene>
<feature type="compositionally biased region" description="Polar residues" evidence="1">
    <location>
        <begin position="8"/>
        <end position="21"/>
    </location>
</feature>
<dbReference type="OrthoDB" id="7066339at2"/>
<organism evidence="2 3">
    <name type="scientific">Vibrio aerogenes CECT 7868</name>
    <dbReference type="NCBI Taxonomy" id="1216006"/>
    <lineage>
        <taxon>Bacteria</taxon>
        <taxon>Pseudomonadati</taxon>
        <taxon>Pseudomonadota</taxon>
        <taxon>Gammaproteobacteria</taxon>
        <taxon>Vibrionales</taxon>
        <taxon>Vibrionaceae</taxon>
        <taxon>Vibrio</taxon>
    </lineage>
</organism>
<reference evidence="2 3" key="1">
    <citation type="submission" date="2016-11" db="EMBL/GenBank/DDBJ databases">
        <authorList>
            <person name="Jaros S."/>
            <person name="Januszkiewicz K."/>
            <person name="Wedrychowicz H."/>
        </authorList>
    </citation>
    <scope>NUCLEOTIDE SEQUENCE [LARGE SCALE GENOMIC DNA]</scope>
    <source>
        <strain evidence="2 3">CECT 7868</strain>
    </source>
</reference>
<name>A0A1M5Y4N7_9VIBR</name>
<evidence type="ECO:0000313" key="3">
    <source>
        <dbReference type="Proteomes" id="UP000184608"/>
    </source>
</evidence>
<dbReference type="AlphaFoldDB" id="A0A1M5Y4N7"/>
<dbReference type="STRING" id="1216006.VA7868_01494"/>
<sequence>MPIEVKQMTIQSSVTSAQSDQPKQEAARPSCQNNGFSHLSPHEGEDYQAIKTMFHKLEQDRRER</sequence>
<protein>
    <submittedName>
        <fullName evidence="2">Uncharacterized protein</fullName>
    </submittedName>
</protein>
<dbReference type="Proteomes" id="UP000184608">
    <property type="component" value="Unassembled WGS sequence"/>
</dbReference>
<dbReference type="RefSeq" id="WP_073603225.1">
    <property type="nucleotide sequence ID" value="NZ_FQXZ01000014.1"/>
</dbReference>